<dbReference type="SUPFAM" id="SSF53955">
    <property type="entry name" value="Lysozyme-like"/>
    <property type="match status" value="1"/>
</dbReference>
<protein>
    <submittedName>
        <fullName evidence="3">Lytic transglycosylase domain-containing protein</fullName>
    </submittedName>
</protein>
<evidence type="ECO:0000313" key="4">
    <source>
        <dbReference type="Proteomes" id="UP001596456"/>
    </source>
</evidence>
<proteinExistence type="predicted"/>
<dbReference type="Pfam" id="PF13406">
    <property type="entry name" value="SLT_2"/>
    <property type="match status" value="1"/>
</dbReference>
<dbReference type="PANTHER" id="PTHR30163">
    <property type="entry name" value="MEMBRANE-BOUND LYTIC MUREIN TRANSGLYCOSYLASE B"/>
    <property type="match status" value="1"/>
</dbReference>
<comment type="caution">
    <text evidence="3">The sequence shown here is derived from an EMBL/GenBank/DDBJ whole genome shotgun (WGS) entry which is preliminary data.</text>
</comment>
<dbReference type="InterPro" id="IPR011970">
    <property type="entry name" value="MltB_2"/>
</dbReference>
<feature type="domain" description="Transglycosylase SLT" evidence="2">
    <location>
        <begin position="31"/>
        <end position="322"/>
    </location>
</feature>
<dbReference type="InterPro" id="IPR023346">
    <property type="entry name" value="Lysozyme-like_dom_sf"/>
</dbReference>
<keyword evidence="4" id="KW-1185">Reference proteome</keyword>
<dbReference type="Gene3D" id="1.10.530.10">
    <property type="match status" value="1"/>
</dbReference>
<feature type="signal peptide" evidence="1">
    <location>
        <begin position="1"/>
        <end position="27"/>
    </location>
</feature>
<keyword evidence="1" id="KW-0732">Signal</keyword>
<reference evidence="4" key="1">
    <citation type="journal article" date="2019" name="Int. J. Syst. Evol. Microbiol.">
        <title>The Global Catalogue of Microorganisms (GCM) 10K type strain sequencing project: providing services to taxonomists for standard genome sequencing and annotation.</title>
        <authorList>
            <consortium name="The Broad Institute Genomics Platform"/>
            <consortium name="The Broad Institute Genome Sequencing Center for Infectious Disease"/>
            <person name="Wu L."/>
            <person name="Ma J."/>
        </authorList>
    </citation>
    <scope>NUCLEOTIDE SEQUENCE [LARGE SCALE GENOMIC DNA]</scope>
    <source>
        <strain evidence="4">CGMCC 1.16275</strain>
    </source>
</reference>
<gene>
    <name evidence="3" type="ORF">ACFQPS_02495</name>
</gene>
<dbReference type="RefSeq" id="WP_377356158.1">
    <property type="nucleotide sequence ID" value="NZ_JBHTCM010000004.1"/>
</dbReference>
<dbReference type="InterPro" id="IPR043426">
    <property type="entry name" value="MltB-like"/>
</dbReference>
<dbReference type="EMBL" id="JBHTCM010000004">
    <property type="protein sequence ID" value="MFC7332018.1"/>
    <property type="molecule type" value="Genomic_DNA"/>
</dbReference>
<evidence type="ECO:0000313" key="3">
    <source>
        <dbReference type="EMBL" id="MFC7332018.1"/>
    </source>
</evidence>
<dbReference type="InterPro" id="IPR031304">
    <property type="entry name" value="SLT_2"/>
</dbReference>
<organism evidence="3 4">
    <name type="scientific">Rhodocista pekingensis</name>
    <dbReference type="NCBI Taxonomy" id="201185"/>
    <lineage>
        <taxon>Bacteria</taxon>
        <taxon>Pseudomonadati</taxon>
        <taxon>Pseudomonadota</taxon>
        <taxon>Alphaproteobacteria</taxon>
        <taxon>Rhodospirillales</taxon>
        <taxon>Azospirillaceae</taxon>
        <taxon>Rhodocista</taxon>
    </lineage>
</organism>
<name>A0ABW2KRL2_9PROT</name>
<dbReference type="PANTHER" id="PTHR30163:SF8">
    <property type="entry name" value="LYTIC MUREIN TRANSGLYCOSYLASE"/>
    <property type="match status" value="1"/>
</dbReference>
<evidence type="ECO:0000256" key="1">
    <source>
        <dbReference type="SAM" id="SignalP"/>
    </source>
</evidence>
<feature type="chain" id="PRO_5045063771" evidence="1">
    <location>
        <begin position="28"/>
        <end position="328"/>
    </location>
</feature>
<dbReference type="CDD" id="cd13399">
    <property type="entry name" value="Slt35-like"/>
    <property type="match status" value="1"/>
</dbReference>
<dbReference type="NCBIfam" id="TIGR02283">
    <property type="entry name" value="MltB_2"/>
    <property type="match status" value="1"/>
</dbReference>
<evidence type="ECO:0000259" key="2">
    <source>
        <dbReference type="Pfam" id="PF13406"/>
    </source>
</evidence>
<sequence length="328" mass="36532">MLSWLRTTALAAALAVAPVMQAAPAQAATDFAVWLEALRQEAGAQGISEATLREALTGVQPIPRVLELDRRQPEGTITFARYIERVVTPQRVRRGQDLYRQHRAVLEQVGRKYGVQPRFIVALWGIETSFGSNQGGFKVIDALATLAYDGRRSAYFRKELINALRILDEDHIGADRMLGSWAGAMGQSQFMPSSFLRYAVDFDRDGKRDIWGTLPDVFASAANYLSTVGWNPDRTWGREVRIPKNFKESDAGLQTRRTLRDWQTLGVRRVDGGPLPVVALEASLVLPDGPKGRAFLVYDNYRTIMDWNRSTYFATAVGLLADRIGGAD</sequence>
<accession>A0ABW2KRL2</accession>
<dbReference type="Proteomes" id="UP001596456">
    <property type="component" value="Unassembled WGS sequence"/>
</dbReference>
<dbReference type="Gene3D" id="1.10.8.350">
    <property type="entry name" value="Bacterial muramidase"/>
    <property type="match status" value="1"/>
</dbReference>